<feature type="compositionally biased region" description="Basic and acidic residues" evidence="1">
    <location>
        <begin position="227"/>
        <end position="238"/>
    </location>
</feature>
<dbReference type="AlphaFoldDB" id="A0A8J6B317"/>
<dbReference type="Proteomes" id="UP000717585">
    <property type="component" value="Unassembled WGS sequence"/>
</dbReference>
<dbReference type="Gene3D" id="3.10.10.10">
    <property type="entry name" value="HIV Type 1 Reverse Transcriptase, subunit A, domain 1"/>
    <property type="match status" value="1"/>
</dbReference>
<evidence type="ECO:0000313" key="3">
    <source>
        <dbReference type="Proteomes" id="UP000717585"/>
    </source>
</evidence>
<feature type="region of interest" description="Disordered" evidence="1">
    <location>
        <begin position="220"/>
        <end position="243"/>
    </location>
</feature>
<proteinExistence type="predicted"/>
<comment type="caution">
    <text evidence="2">The sequence shown here is derived from an EMBL/GenBank/DDBJ whole genome shotgun (WGS) entry which is preliminary data.</text>
</comment>
<evidence type="ECO:0008006" key="4">
    <source>
        <dbReference type="Google" id="ProtNLM"/>
    </source>
</evidence>
<organism evidence="2 3">
    <name type="scientific">Carpediemonas membranifera</name>
    <dbReference type="NCBI Taxonomy" id="201153"/>
    <lineage>
        <taxon>Eukaryota</taxon>
        <taxon>Metamonada</taxon>
        <taxon>Carpediemonas-like organisms</taxon>
        <taxon>Carpediemonas</taxon>
    </lineage>
</organism>
<dbReference type="OrthoDB" id="6435366at2759"/>
<protein>
    <recommendedName>
        <fullName evidence="4">CCHC-type domain-containing protein</fullName>
    </recommendedName>
</protein>
<name>A0A8J6B317_9EUKA</name>
<evidence type="ECO:0000313" key="2">
    <source>
        <dbReference type="EMBL" id="KAG9391874.1"/>
    </source>
</evidence>
<reference evidence="2" key="1">
    <citation type="submission" date="2021-05" db="EMBL/GenBank/DDBJ databases">
        <title>A free-living protist that lacks canonical eukaryotic 1 DNA replication and segregation systems.</title>
        <authorList>
            <person name="Salas-Leiva D.E."/>
            <person name="Tromer E.C."/>
            <person name="Curtis B.A."/>
            <person name="Jerlstrom-Hultqvist J."/>
            <person name="Kolisko M."/>
            <person name="Yi Z."/>
            <person name="Salas-Leiva J.S."/>
            <person name="Gallot-Lavallee L."/>
            <person name="Kops G.J.P.L."/>
            <person name="Archibald J.M."/>
            <person name="Simpson A.G.B."/>
            <person name="Roger A.J."/>
        </authorList>
    </citation>
    <scope>NUCLEOTIDE SEQUENCE</scope>
    <source>
        <strain evidence="2">BICM</strain>
    </source>
</reference>
<dbReference type="PANTHER" id="PTHR37984">
    <property type="entry name" value="PROTEIN CBG26694"/>
    <property type="match status" value="1"/>
</dbReference>
<accession>A0A8J6B317</accession>
<gene>
    <name evidence="2" type="ORF">J8273_6828</name>
</gene>
<dbReference type="InterPro" id="IPR043502">
    <property type="entry name" value="DNA/RNA_pol_sf"/>
</dbReference>
<dbReference type="SUPFAM" id="SSF56672">
    <property type="entry name" value="DNA/RNA polymerases"/>
    <property type="match status" value="1"/>
</dbReference>
<evidence type="ECO:0000256" key="1">
    <source>
        <dbReference type="SAM" id="MobiDB-lite"/>
    </source>
</evidence>
<sequence length="655" mass="72621">MANNNNESSGTLEKLMALSERQAQMIEKLTAALEAKSGNVQLEASVQEAPTLRDLKEASVRWFLKRFTEYKSAGGTRKMTQLVAPVEAELKGRSGPVDTEDQLRTALTNIVSPVDAADTLTKMAQVEVSYKGDSLKERVSLVNARVNQFLEYVTESATPKPKETIRTYRKLIQNTALAEDLKREGVSDDTLEKVQARAAELAEDYDECIAKALRTGLVTRPGKKAKTRQDEPVERKEAQTSSQGASVREARFKCYACGGVGHKVGRCQAKDAELLHGWYREYDKDKKQYGRLTRGPIPEGHPRWKVQSVKAEKYAHTWELVMDVRVNPKKPAVRMRVGPDTRANVAVASPAWVAARVHAGAREVTPPDDLVIQTFTGDGRRPDNACEVWIGRSKARGLGTYVQARVTVYGCAGVTDTLIPFQTVKDLGLLAEDTDDADEGEVEAELVEEMFRVQQAHAELRHSLAEKDPQLSSMLTEFGEVFGPLGPEPAKAPPYPIDLMTEQEIREPARQLSPVMEEVAQKQVEEWLRQGIVRRSTSGYASPIVLVKKKNGTWRLCVDYRRLNAATKTLAAPVKDVKRLLAQLAGAKLFSTLDLTSGYNQFAVRGARPREDGVHHAVRPVRVRETAVRVEECSCVLSDGDGRRTQGNSRCVGIY</sequence>
<keyword evidence="3" id="KW-1185">Reference proteome</keyword>
<dbReference type="CDD" id="cd01647">
    <property type="entry name" value="RT_LTR"/>
    <property type="match status" value="1"/>
</dbReference>
<dbReference type="InterPro" id="IPR050951">
    <property type="entry name" value="Retrovirus_Pol_polyprotein"/>
</dbReference>
<dbReference type="PANTHER" id="PTHR37984:SF5">
    <property type="entry name" value="PROTEIN NYNRIN-LIKE"/>
    <property type="match status" value="1"/>
</dbReference>
<dbReference type="EMBL" id="JAHDYR010000047">
    <property type="protein sequence ID" value="KAG9391874.1"/>
    <property type="molecule type" value="Genomic_DNA"/>
</dbReference>